<dbReference type="PROSITE" id="PS50109">
    <property type="entry name" value="HIS_KIN"/>
    <property type="match status" value="1"/>
</dbReference>
<feature type="domain" description="HAMP" evidence="11">
    <location>
        <begin position="198"/>
        <end position="252"/>
    </location>
</feature>
<keyword evidence="6 12" id="KW-0418">Kinase</keyword>
<evidence type="ECO:0000256" key="4">
    <source>
        <dbReference type="ARBA" id="ARBA00022553"/>
    </source>
</evidence>
<proteinExistence type="predicted"/>
<feature type="transmembrane region" description="Helical" evidence="9">
    <location>
        <begin position="39"/>
        <end position="59"/>
    </location>
</feature>
<sequence length="475" mass="55039">MRESIRQLLIKIVLPFRRKKEEWLGKFRFSIAFRISLHYLKLLIINGAVFAIIFSMLYYGAEWRNYNKKADRIMENFKNNGKSQNNKILNPYIIDGFTLKIINKDTKSVIYNDTGKDYSGDKKIFGYITYQRNDNVFMPIIIISENREITTGDETYKLYFQYNLEESGEKLDWLLGFMIILYLVLVYIIIKQGKKSDQKLLEPIYEMSASANHLTVNNLHSQRLNVEGTKNELKDLANVINSMLDRIEVSYESQKQFVSDASHELRTPIAVIQGYGNLLSRWGTKDEEVLLESIEAINNEAKSMQDLVEKLLFLSRHDKKTLKLEKVKFNMCHVVEEMVKETRLVTANRSIESPVLEDIIVYGDKQALKQAIRVFIDNAVKYTRDGDTITIKCQNDDGDCVITVQDTGIGMTRKDVDNIFERFYRSDQVRNEKIYGHGLGLSIAKLIILGHTGRIKVRSQLTKGTTFIITLPKRF</sequence>
<keyword evidence="9" id="KW-0812">Transmembrane</keyword>
<comment type="catalytic activity">
    <reaction evidence="1">
        <text>ATP + protein L-histidine = ADP + protein N-phospho-L-histidine.</text>
        <dbReference type="EC" id="2.7.13.3"/>
    </reaction>
</comment>
<dbReference type="InterPro" id="IPR050351">
    <property type="entry name" value="BphY/WalK/GraS-like"/>
</dbReference>
<keyword evidence="4" id="KW-0597">Phosphoprotein</keyword>
<dbReference type="InterPro" id="IPR004358">
    <property type="entry name" value="Sig_transdc_His_kin-like_C"/>
</dbReference>
<keyword evidence="13" id="KW-1185">Reference proteome</keyword>
<dbReference type="KEGG" id="anr:Ana3638_05315"/>
<dbReference type="GO" id="GO:0016036">
    <property type="term" value="P:cellular response to phosphate starvation"/>
    <property type="evidence" value="ECO:0007669"/>
    <property type="project" value="TreeGrafter"/>
</dbReference>
<dbReference type="RefSeq" id="WP_161837107.1">
    <property type="nucleotide sequence ID" value="NZ_CP048000.1"/>
</dbReference>
<dbReference type="GO" id="GO:0004721">
    <property type="term" value="F:phosphoprotein phosphatase activity"/>
    <property type="evidence" value="ECO:0007669"/>
    <property type="project" value="TreeGrafter"/>
</dbReference>
<dbReference type="InterPro" id="IPR036097">
    <property type="entry name" value="HisK_dim/P_sf"/>
</dbReference>
<dbReference type="GO" id="GO:0005886">
    <property type="term" value="C:plasma membrane"/>
    <property type="evidence" value="ECO:0007669"/>
    <property type="project" value="TreeGrafter"/>
</dbReference>
<dbReference type="FunFam" id="1.10.287.130:FF:000001">
    <property type="entry name" value="Two-component sensor histidine kinase"/>
    <property type="match status" value="1"/>
</dbReference>
<keyword evidence="8 9" id="KW-0472">Membrane</keyword>
<dbReference type="AlphaFoldDB" id="A0A6P1TJP5"/>
<dbReference type="SMART" id="SM00388">
    <property type="entry name" value="HisKA"/>
    <property type="match status" value="1"/>
</dbReference>
<evidence type="ECO:0000256" key="2">
    <source>
        <dbReference type="ARBA" id="ARBA00004370"/>
    </source>
</evidence>
<organism evidence="12 13">
    <name type="scientific">Anaerocolumna sedimenticola</name>
    <dbReference type="NCBI Taxonomy" id="2696063"/>
    <lineage>
        <taxon>Bacteria</taxon>
        <taxon>Bacillati</taxon>
        <taxon>Bacillota</taxon>
        <taxon>Clostridia</taxon>
        <taxon>Lachnospirales</taxon>
        <taxon>Lachnospiraceae</taxon>
        <taxon>Anaerocolumna</taxon>
    </lineage>
</organism>
<dbReference type="SMART" id="SM00387">
    <property type="entry name" value="HATPase_c"/>
    <property type="match status" value="1"/>
</dbReference>
<dbReference type="GO" id="GO:0000155">
    <property type="term" value="F:phosphorelay sensor kinase activity"/>
    <property type="evidence" value="ECO:0007669"/>
    <property type="project" value="InterPro"/>
</dbReference>
<feature type="transmembrane region" description="Helical" evidence="9">
    <location>
        <begin position="173"/>
        <end position="190"/>
    </location>
</feature>
<dbReference type="PRINTS" id="PR00344">
    <property type="entry name" value="BCTRLSENSOR"/>
</dbReference>
<evidence type="ECO:0000256" key="3">
    <source>
        <dbReference type="ARBA" id="ARBA00012438"/>
    </source>
</evidence>
<reference evidence="12 13" key="1">
    <citation type="submission" date="2020-01" db="EMBL/GenBank/DDBJ databases">
        <title>Genome analysis of Anaerocolumna sp. CBA3638.</title>
        <authorList>
            <person name="Kim J."/>
            <person name="Roh S.W."/>
        </authorList>
    </citation>
    <scope>NUCLEOTIDE SEQUENCE [LARGE SCALE GENOMIC DNA]</scope>
    <source>
        <strain evidence="12 13">CBA3638</strain>
    </source>
</reference>
<dbReference type="FunFam" id="3.30.565.10:FF:000006">
    <property type="entry name" value="Sensor histidine kinase WalK"/>
    <property type="match status" value="1"/>
</dbReference>
<evidence type="ECO:0000256" key="9">
    <source>
        <dbReference type="SAM" id="Phobius"/>
    </source>
</evidence>
<evidence type="ECO:0000256" key="8">
    <source>
        <dbReference type="ARBA" id="ARBA00023136"/>
    </source>
</evidence>
<dbReference type="SUPFAM" id="SSF47384">
    <property type="entry name" value="Homodimeric domain of signal transducing histidine kinase"/>
    <property type="match status" value="1"/>
</dbReference>
<dbReference type="Gene3D" id="1.10.287.130">
    <property type="match status" value="1"/>
</dbReference>
<evidence type="ECO:0000259" key="10">
    <source>
        <dbReference type="PROSITE" id="PS50109"/>
    </source>
</evidence>
<evidence type="ECO:0000256" key="1">
    <source>
        <dbReference type="ARBA" id="ARBA00000085"/>
    </source>
</evidence>
<evidence type="ECO:0000259" key="11">
    <source>
        <dbReference type="PROSITE" id="PS50885"/>
    </source>
</evidence>
<evidence type="ECO:0000313" key="12">
    <source>
        <dbReference type="EMBL" id="QHQ60271.1"/>
    </source>
</evidence>
<evidence type="ECO:0000256" key="6">
    <source>
        <dbReference type="ARBA" id="ARBA00022777"/>
    </source>
</evidence>
<keyword evidence="9" id="KW-1133">Transmembrane helix</keyword>
<dbReference type="SUPFAM" id="SSF55874">
    <property type="entry name" value="ATPase domain of HSP90 chaperone/DNA topoisomerase II/histidine kinase"/>
    <property type="match status" value="1"/>
</dbReference>
<accession>A0A6P1TJP5</accession>
<evidence type="ECO:0000256" key="5">
    <source>
        <dbReference type="ARBA" id="ARBA00022679"/>
    </source>
</evidence>
<gene>
    <name evidence="12" type="ORF">Ana3638_05315</name>
</gene>
<dbReference type="CDD" id="cd00075">
    <property type="entry name" value="HATPase"/>
    <property type="match status" value="1"/>
</dbReference>
<dbReference type="EC" id="2.7.13.3" evidence="3"/>
<dbReference type="Proteomes" id="UP000464314">
    <property type="component" value="Chromosome"/>
</dbReference>
<keyword evidence="5" id="KW-0808">Transferase</keyword>
<evidence type="ECO:0000313" key="13">
    <source>
        <dbReference type="Proteomes" id="UP000464314"/>
    </source>
</evidence>
<dbReference type="Pfam" id="PF02518">
    <property type="entry name" value="HATPase_c"/>
    <property type="match status" value="1"/>
</dbReference>
<dbReference type="PANTHER" id="PTHR45453">
    <property type="entry name" value="PHOSPHATE REGULON SENSOR PROTEIN PHOR"/>
    <property type="match status" value="1"/>
</dbReference>
<dbReference type="InterPro" id="IPR003660">
    <property type="entry name" value="HAMP_dom"/>
</dbReference>
<dbReference type="InterPro" id="IPR003594">
    <property type="entry name" value="HATPase_dom"/>
</dbReference>
<dbReference type="PROSITE" id="PS50885">
    <property type="entry name" value="HAMP"/>
    <property type="match status" value="1"/>
</dbReference>
<comment type="subcellular location">
    <subcellularLocation>
        <location evidence="2">Membrane</location>
    </subcellularLocation>
</comment>
<dbReference type="Gene3D" id="3.30.565.10">
    <property type="entry name" value="Histidine kinase-like ATPase, C-terminal domain"/>
    <property type="match status" value="1"/>
</dbReference>
<dbReference type="Pfam" id="PF00512">
    <property type="entry name" value="HisKA"/>
    <property type="match status" value="1"/>
</dbReference>
<dbReference type="PANTHER" id="PTHR45453:SF1">
    <property type="entry name" value="PHOSPHATE REGULON SENSOR PROTEIN PHOR"/>
    <property type="match status" value="1"/>
</dbReference>
<feature type="domain" description="Histidine kinase" evidence="10">
    <location>
        <begin position="260"/>
        <end position="475"/>
    </location>
</feature>
<protein>
    <recommendedName>
        <fullName evidence="3">histidine kinase</fullName>
        <ecNumber evidence="3">2.7.13.3</ecNumber>
    </recommendedName>
</protein>
<dbReference type="EMBL" id="CP048000">
    <property type="protein sequence ID" value="QHQ60271.1"/>
    <property type="molecule type" value="Genomic_DNA"/>
</dbReference>
<evidence type="ECO:0000256" key="7">
    <source>
        <dbReference type="ARBA" id="ARBA00023012"/>
    </source>
</evidence>
<dbReference type="CDD" id="cd00082">
    <property type="entry name" value="HisKA"/>
    <property type="match status" value="1"/>
</dbReference>
<dbReference type="CDD" id="cd06225">
    <property type="entry name" value="HAMP"/>
    <property type="match status" value="1"/>
</dbReference>
<dbReference type="InterPro" id="IPR005467">
    <property type="entry name" value="His_kinase_dom"/>
</dbReference>
<name>A0A6P1TJP5_9FIRM</name>
<keyword evidence="7" id="KW-0902">Two-component regulatory system</keyword>
<dbReference type="InterPro" id="IPR036890">
    <property type="entry name" value="HATPase_C_sf"/>
</dbReference>
<dbReference type="InterPro" id="IPR003661">
    <property type="entry name" value="HisK_dim/P_dom"/>
</dbReference>